<reference evidence="2" key="1">
    <citation type="submission" date="2021-01" db="EMBL/GenBank/DDBJ databases">
        <title>Whole genome shotgun sequence of Catellatospora methionotrophica NBRC 14553.</title>
        <authorList>
            <person name="Komaki H."/>
            <person name="Tamura T."/>
        </authorList>
    </citation>
    <scope>NUCLEOTIDE SEQUENCE</scope>
    <source>
        <strain evidence="2">NBRC 14553</strain>
    </source>
</reference>
<sequence>MNLKDQLTQQFHGGTALSSQLGVYKINRTTVVEREMAYRFFGHFHPYVHELIHELVERSVSGLQAADTDYLRTPDGKVTTLPDGRPRPRLYEEFFAAYAPGARITGDRPVKDLDFTATGAYSCYNWELFYHVPIAIATHLMRAQRHEDCQRWLHYVFDPTAVSVDPSPMRFWKVRRFHELEVVSIEKVLANLSTQADKKLLEDTLAAIHDWKDHPFRPHVVARWRQSAYMVKTVMLYLDNLIAWGDLLFAEDSGESIGEATQLYVLAAQLLGPRPQAVPRKGWQQPQSYESLRPKLDALGNTFTELEVDIPFDQLPAPSAPSDAAALQTVASIGGALYFCVPPNEKLLGYWDTVADRLFKIRNSLNLQGIFRQLPLFDPPIDPALLAKAAAAGLDISSVLAGLHQPAPLVRFALLVQKATELAQDVSSLGAHLLSAIEKQDAETLYALRARFERSLLQRTELVRFQQWQEAIKAREGVEKSFASALTRYRYYELQLGKADAEITVPGLDDLDRAAMAKLRFTSSEDPAPQPRPLDVDIAKNLTDADGKLISSYEAKELQFLKAAQAHRDMAIEGDTLAAMLSTVPTFGASFEPFGTGGTISFGGGNLAAHASWASSSYKQSAESDTHTAVVAGKVGAYARRQLDWSYQSNQALSDIAVTLKQWRAAQIREAASQQEFLSHQQQIAEAEQIEQFLAGEKVQGATKTSTAALYTWLRREIRALYNSGLSLATDVARKAERALQYELGDPGQSFLQPGYATGREGLLAGEKLLLDVKRMEHAYHDLNRRELELTKNVSLRQLNPEALMRLRTDGFCEVDLSEHLYDQDYPGHYFRRLRAVGVSIPASAGPHTTVACTLTLLNSSIRVTPQLADGAYERDGEDTERFRDSYGRVESIATSNAVGDWGTFAGPNARDERLDPFEGQGAISAWRIELPKLRQHDYLAIPDVILHVRLTARDGGLPLRQAAETALAERIAAAGAVGSVRLLSLRQDFPTAWAKFRSAPAAARTPFTVTLRPEHYPFWADTASAVLRRVELFAQPGTASAVTVTADAAGTQPVLNLSKDGAPAGLLWGRLPDAATPPPALGAFTWHFDSTGLEDAWLVLTWGTE</sequence>
<organism evidence="2 3">
    <name type="scientific">Catellatospora methionotrophica</name>
    <dbReference type="NCBI Taxonomy" id="121620"/>
    <lineage>
        <taxon>Bacteria</taxon>
        <taxon>Bacillati</taxon>
        <taxon>Actinomycetota</taxon>
        <taxon>Actinomycetes</taxon>
        <taxon>Micromonosporales</taxon>
        <taxon>Micromonosporaceae</taxon>
        <taxon>Catellatospora</taxon>
    </lineage>
</organism>
<evidence type="ECO:0000259" key="1">
    <source>
        <dbReference type="Pfam" id="PF18276"/>
    </source>
</evidence>
<gene>
    <name evidence="2" type="ORF">Cme02nite_30290</name>
</gene>
<dbReference type="InterPro" id="IPR040840">
    <property type="entry name" value="TcA_TcB_BD"/>
</dbReference>
<accession>A0A8J3L591</accession>
<dbReference type="Proteomes" id="UP000660339">
    <property type="component" value="Unassembled WGS sequence"/>
</dbReference>
<evidence type="ECO:0000313" key="3">
    <source>
        <dbReference type="Proteomes" id="UP000660339"/>
    </source>
</evidence>
<protein>
    <recommendedName>
        <fullName evidence="1">Tc toxin complex TcA C-terminal TcB-binding domain-containing protein</fullName>
    </recommendedName>
</protein>
<comment type="caution">
    <text evidence="2">The sequence shown here is derived from an EMBL/GenBank/DDBJ whole genome shotgun (WGS) entry which is preliminary data.</text>
</comment>
<dbReference type="Pfam" id="PF18276">
    <property type="entry name" value="TcA_TcB_BD"/>
    <property type="match status" value="1"/>
</dbReference>
<name>A0A8J3L591_9ACTN</name>
<feature type="domain" description="Tc toxin complex TcA C-terminal TcB-binding" evidence="1">
    <location>
        <begin position="661"/>
        <end position="953"/>
    </location>
</feature>
<dbReference type="AlphaFoldDB" id="A0A8J3L591"/>
<evidence type="ECO:0000313" key="2">
    <source>
        <dbReference type="EMBL" id="GIG14697.1"/>
    </source>
</evidence>
<dbReference type="EMBL" id="BONJ01000016">
    <property type="protein sequence ID" value="GIG14697.1"/>
    <property type="molecule type" value="Genomic_DNA"/>
</dbReference>
<proteinExistence type="predicted"/>
<dbReference type="RefSeq" id="WP_166378151.1">
    <property type="nucleotide sequence ID" value="NZ_BAAATT010000007.1"/>
</dbReference>
<keyword evidence="3" id="KW-1185">Reference proteome</keyword>